<gene>
    <name evidence="2" type="ORF">BSL78_13577</name>
</gene>
<proteinExistence type="predicted"/>
<protein>
    <submittedName>
        <fullName evidence="2">Uncharacterized protein</fullName>
    </submittedName>
</protein>
<dbReference type="Proteomes" id="UP000230750">
    <property type="component" value="Unassembled WGS sequence"/>
</dbReference>
<sequence length="199" mass="22140">MAIPSTDTPMLCPPCELEMELSEDQLHEAEVGLDRIRSASSPLSGIPRLQFRAVSLSDEQENFVMERFGMLFSSDPPMYDDDVMDSPTRTLPRGRRDPSNPASALGRVCPPDGQSHRPLEIAFNITGGPVQVIQLPNMKQWFIEEKCVASTPPYPVNDVVCHEVVRHAIALVINLADPNRGIHEEPIRIQSCVSFYEAT</sequence>
<dbReference type="OrthoDB" id="10446846at2759"/>
<evidence type="ECO:0000256" key="1">
    <source>
        <dbReference type="SAM" id="MobiDB-lite"/>
    </source>
</evidence>
<evidence type="ECO:0000313" key="2">
    <source>
        <dbReference type="EMBL" id="PIK49559.1"/>
    </source>
</evidence>
<evidence type="ECO:0000313" key="3">
    <source>
        <dbReference type="Proteomes" id="UP000230750"/>
    </source>
</evidence>
<dbReference type="AlphaFoldDB" id="A0A2G8KNG8"/>
<dbReference type="SUPFAM" id="SSF57501">
    <property type="entry name" value="Cystine-knot cytokines"/>
    <property type="match status" value="1"/>
</dbReference>
<accession>A0A2G8KNG8</accession>
<comment type="caution">
    <text evidence="2">The sequence shown here is derived from an EMBL/GenBank/DDBJ whole genome shotgun (WGS) entry which is preliminary data.</text>
</comment>
<reference evidence="2 3" key="1">
    <citation type="journal article" date="2017" name="PLoS Biol.">
        <title>The sea cucumber genome provides insights into morphological evolution and visceral regeneration.</title>
        <authorList>
            <person name="Zhang X."/>
            <person name="Sun L."/>
            <person name="Yuan J."/>
            <person name="Sun Y."/>
            <person name="Gao Y."/>
            <person name="Zhang L."/>
            <person name="Li S."/>
            <person name="Dai H."/>
            <person name="Hamel J.F."/>
            <person name="Liu C."/>
            <person name="Yu Y."/>
            <person name="Liu S."/>
            <person name="Lin W."/>
            <person name="Guo K."/>
            <person name="Jin S."/>
            <person name="Xu P."/>
            <person name="Storey K.B."/>
            <person name="Huan P."/>
            <person name="Zhang T."/>
            <person name="Zhou Y."/>
            <person name="Zhang J."/>
            <person name="Lin C."/>
            <person name="Li X."/>
            <person name="Xing L."/>
            <person name="Huo D."/>
            <person name="Sun M."/>
            <person name="Wang L."/>
            <person name="Mercier A."/>
            <person name="Li F."/>
            <person name="Yang H."/>
            <person name="Xiang J."/>
        </authorList>
    </citation>
    <scope>NUCLEOTIDE SEQUENCE [LARGE SCALE GENOMIC DNA]</scope>
    <source>
        <strain evidence="2">Shaxun</strain>
        <tissue evidence="2">Muscle</tissue>
    </source>
</reference>
<dbReference type="InterPro" id="IPR029034">
    <property type="entry name" value="Cystine-knot_cytokine"/>
</dbReference>
<name>A0A2G8KNG8_STIJA</name>
<organism evidence="2 3">
    <name type="scientific">Stichopus japonicus</name>
    <name type="common">Sea cucumber</name>
    <dbReference type="NCBI Taxonomy" id="307972"/>
    <lineage>
        <taxon>Eukaryota</taxon>
        <taxon>Metazoa</taxon>
        <taxon>Echinodermata</taxon>
        <taxon>Eleutherozoa</taxon>
        <taxon>Echinozoa</taxon>
        <taxon>Holothuroidea</taxon>
        <taxon>Aspidochirotacea</taxon>
        <taxon>Aspidochirotida</taxon>
        <taxon>Stichopodidae</taxon>
        <taxon>Apostichopus</taxon>
    </lineage>
</organism>
<keyword evidence="3" id="KW-1185">Reference proteome</keyword>
<feature type="region of interest" description="Disordered" evidence="1">
    <location>
        <begin position="79"/>
        <end position="112"/>
    </location>
</feature>
<dbReference type="EMBL" id="MRZV01000460">
    <property type="protein sequence ID" value="PIK49559.1"/>
    <property type="molecule type" value="Genomic_DNA"/>
</dbReference>